<keyword evidence="1 6" id="KW-0645">Protease</keyword>
<accession>A0ABS1J707</accession>
<feature type="transmembrane region" description="Helical" evidence="7">
    <location>
        <begin position="107"/>
        <end position="125"/>
    </location>
</feature>
<evidence type="ECO:0000256" key="2">
    <source>
        <dbReference type="ARBA" id="ARBA00022723"/>
    </source>
</evidence>
<keyword evidence="5 6" id="KW-0482">Metalloprotease</keyword>
<feature type="domain" description="CAAX prenyl protease 1 N-terminal" evidence="9">
    <location>
        <begin position="48"/>
        <end position="207"/>
    </location>
</feature>
<keyword evidence="3 6" id="KW-0378">Hydrolase</keyword>
<feature type="transmembrane region" description="Helical" evidence="7">
    <location>
        <begin position="7"/>
        <end position="28"/>
    </location>
</feature>
<feature type="transmembrane region" description="Helical" evidence="7">
    <location>
        <begin position="179"/>
        <end position="201"/>
    </location>
</feature>
<evidence type="ECO:0000256" key="5">
    <source>
        <dbReference type="ARBA" id="ARBA00023049"/>
    </source>
</evidence>
<evidence type="ECO:0000256" key="3">
    <source>
        <dbReference type="ARBA" id="ARBA00022801"/>
    </source>
</evidence>
<evidence type="ECO:0000256" key="1">
    <source>
        <dbReference type="ARBA" id="ARBA00022670"/>
    </source>
</evidence>
<reference evidence="10 11" key="1">
    <citation type="submission" date="2021-01" db="EMBL/GenBank/DDBJ databases">
        <title>Tumebacillus sp. strain ITR2 16S ribosomal RNA gene Genome sequencing and assembly.</title>
        <authorList>
            <person name="Kang M."/>
        </authorList>
    </citation>
    <scope>NUCLEOTIDE SEQUENCE [LARGE SCALE GENOMIC DNA]</scope>
    <source>
        <strain evidence="10 11">ITR2</strain>
    </source>
</reference>
<keyword evidence="4 6" id="KW-0862">Zinc</keyword>
<keyword evidence="2" id="KW-0479">Metal-binding</keyword>
<proteinExistence type="inferred from homology"/>
<dbReference type="Pfam" id="PF16491">
    <property type="entry name" value="Peptidase_M48_N"/>
    <property type="match status" value="1"/>
</dbReference>
<feature type="transmembrane region" description="Helical" evidence="7">
    <location>
        <begin position="66"/>
        <end position="87"/>
    </location>
</feature>
<gene>
    <name evidence="10" type="ORF">JJB07_05225</name>
</gene>
<dbReference type="CDD" id="cd07343">
    <property type="entry name" value="M48A_Zmpste24p_like"/>
    <property type="match status" value="1"/>
</dbReference>
<keyword evidence="7" id="KW-1133">Transmembrane helix</keyword>
<evidence type="ECO:0000259" key="9">
    <source>
        <dbReference type="Pfam" id="PF16491"/>
    </source>
</evidence>
<keyword evidence="11" id="KW-1185">Reference proteome</keyword>
<dbReference type="EMBL" id="JAEQNB010000001">
    <property type="protein sequence ID" value="MBL0386049.1"/>
    <property type="molecule type" value="Genomic_DNA"/>
</dbReference>
<dbReference type="Pfam" id="PF01435">
    <property type="entry name" value="Peptidase_M48"/>
    <property type="match status" value="1"/>
</dbReference>
<dbReference type="InterPro" id="IPR001915">
    <property type="entry name" value="Peptidase_M48"/>
</dbReference>
<feature type="transmembrane region" description="Helical" evidence="7">
    <location>
        <begin position="291"/>
        <end position="311"/>
    </location>
</feature>
<dbReference type="InterPro" id="IPR032456">
    <property type="entry name" value="Peptidase_M48_N"/>
</dbReference>
<dbReference type="Proteomes" id="UP000602284">
    <property type="component" value="Unassembled WGS sequence"/>
</dbReference>
<dbReference type="PANTHER" id="PTHR10120">
    <property type="entry name" value="CAAX PRENYL PROTEASE 1"/>
    <property type="match status" value="1"/>
</dbReference>
<comment type="similarity">
    <text evidence="6">Belongs to the peptidase M48 family.</text>
</comment>
<feature type="domain" description="Peptidase M48" evidence="8">
    <location>
        <begin position="211"/>
        <end position="419"/>
    </location>
</feature>
<keyword evidence="7" id="KW-0812">Transmembrane</keyword>
<evidence type="ECO:0000256" key="7">
    <source>
        <dbReference type="SAM" id="Phobius"/>
    </source>
</evidence>
<dbReference type="RefSeq" id="WP_201631809.1">
    <property type="nucleotide sequence ID" value="NZ_JAEQNB010000001.1"/>
</dbReference>
<evidence type="ECO:0000313" key="11">
    <source>
        <dbReference type="Proteomes" id="UP000602284"/>
    </source>
</evidence>
<sequence>MKSLRAYLTLPICLLILLGSLGVSYYVYKDTGHVVQTPNGDEANPLSFMSAAEYQRAEDYSRIKDALYFAGQGFHWVVLLFVLAAGLSAKMRDRATRIFRSSSLGQVTVYTVLFQIVVTLIEMPLDWYRHVVDVNYGVSNMTAEAWFQDNLISLGVDTVMTIPVIWLAWLFLKKSPRRWWLWMWMVSIPLTAFVIVIQPIVVDPLYNDFRPLQNQELKTKILNLAHQADIPSDDVYEVDMSKKTNALNAYVNGIGPSARIVLWDTTLQKLNDDEIVFIMGHEMGHYVKHHILWGFAGTVAGTFVMVYLIAVTFRRIVRWMGEHWHIEHVHDLSAVPVGLLLISVISFASSPLENYVERYYEHSADSYAVEVTDNPESGIHSFQKLARLSLSDPNPPEIVKFFRYTHPTISERIEYLEEQEKKQ</sequence>
<evidence type="ECO:0000256" key="6">
    <source>
        <dbReference type="RuleBase" id="RU003983"/>
    </source>
</evidence>
<dbReference type="Gene3D" id="3.30.2010.10">
    <property type="entry name" value="Metalloproteases ('zincins'), catalytic domain"/>
    <property type="match status" value="1"/>
</dbReference>
<evidence type="ECO:0000259" key="8">
    <source>
        <dbReference type="Pfam" id="PF01435"/>
    </source>
</evidence>
<evidence type="ECO:0000256" key="4">
    <source>
        <dbReference type="ARBA" id="ARBA00022833"/>
    </source>
</evidence>
<keyword evidence="7" id="KW-0472">Membrane</keyword>
<organism evidence="10 11">
    <name type="scientific">Tumebacillus amylolyticus</name>
    <dbReference type="NCBI Taxonomy" id="2801339"/>
    <lineage>
        <taxon>Bacteria</taxon>
        <taxon>Bacillati</taxon>
        <taxon>Bacillota</taxon>
        <taxon>Bacilli</taxon>
        <taxon>Bacillales</taxon>
        <taxon>Alicyclobacillaceae</taxon>
        <taxon>Tumebacillus</taxon>
    </lineage>
</organism>
<feature type="transmembrane region" description="Helical" evidence="7">
    <location>
        <begin position="151"/>
        <end position="172"/>
    </location>
</feature>
<name>A0ABS1J707_9BACL</name>
<dbReference type="InterPro" id="IPR027057">
    <property type="entry name" value="CAXX_Prtase_1"/>
</dbReference>
<comment type="caution">
    <text evidence="10">The sequence shown here is derived from an EMBL/GenBank/DDBJ whole genome shotgun (WGS) entry which is preliminary data.</text>
</comment>
<protein>
    <submittedName>
        <fullName evidence="10">M48 family metallopeptidase</fullName>
    </submittedName>
</protein>
<evidence type="ECO:0000313" key="10">
    <source>
        <dbReference type="EMBL" id="MBL0386049.1"/>
    </source>
</evidence>
<comment type="cofactor">
    <cofactor evidence="6">
        <name>Zn(2+)</name>
        <dbReference type="ChEBI" id="CHEBI:29105"/>
    </cofactor>
    <text evidence="6">Binds 1 zinc ion per subunit.</text>
</comment>